<evidence type="ECO:0000313" key="1">
    <source>
        <dbReference type="EMBL" id="JAI02030.1"/>
    </source>
</evidence>
<proteinExistence type="predicted"/>
<accession>A0A0E9XH98</accession>
<reference evidence="1" key="2">
    <citation type="journal article" date="2015" name="Fish Shellfish Immunol.">
        <title>Early steps in the European eel (Anguilla anguilla)-Vibrio vulnificus interaction in the gills: Role of the RtxA13 toxin.</title>
        <authorList>
            <person name="Callol A."/>
            <person name="Pajuelo D."/>
            <person name="Ebbesson L."/>
            <person name="Teles M."/>
            <person name="MacKenzie S."/>
            <person name="Amaro C."/>
        </authorList>
    </citation>
    <scope>NUCLEOTIDE SEQUENCE</scope>
</reference>
<protein>
    <submittedName>
        <fullName evidence="1">Uncharacterized protein</fullName>
    </submittedName>
</protein>
<dbReference type="AlphaFoldDB" id="A0A0E9XH98"/>
<organism evidence="1">
    <name type="scientific">Anguilla anguilla</name>
    <name type="common">European freshwater eel</name>
    <name type="synonym">Muraena anguilla</name>
    <dbReference type="NCBI Taxonomy" id="7936"/>
    <lineage>
        <taxon>Eukaryota</taxon>
        <taxon>Metazoa</taxon>
        <taxon>Chordata</taxon>
        <taxon>Craniata</taxon>
        <taxon>Vertebrata</taxon>
        <taxon>Euteleostomi</taxon>
        <taxon>Actinopterygii</taxon>
        <taxon>Neopterygii</taxon>
        <taxon>Teleostei</taxon>
        <taxon>Anguilliformes</taxon>
        <taxon>Anguillidae</taxon>
        <taxon>Anguilla</taxon>
    </lineage>
</organism>
<sequence>MCGKSMVSLFCERGIRFTAGDWGRTSDTTECAFCTDWAPGSHSLRSRKWPPIVPPTLLRCSPITQNPPAPCNLLLMDVVIE</sequence>
<reference evidence="1" key="1">
    <citation type="submission" date="2014-11" db="EMBL/GenBank/DDBJ databases">
        <authorList>
            <person name="Amaro Gonzalez C."/>
        </authorList>
    </citation>
    <scope>NUCLEOTIDE SEQUENCE</scope>
</reference>
<name>A0A0E9XH98_ANGAN</name>
<dbReference type="EMBL" id="GBXM01006548">
    <property type="protein sequence ID" value="JAI02030.1"/>
    <property type="molecule type" value="Transcribed_RNA"/>
</dbReference>